<dbReference type="SUPFAM" id="SSF46565">
    <property type="entry name" value="Chaperone J-domain"/>
    <property type="match status" value="1"/>
</dbReference>
<dbReference type="InterPro" id="IPR001623">
    <property type="entry name" value="DnaJ_domain"/>
</dbReference>
<proteinExistence type="predicted"/>
<dbReference type="InterPro" id="IPR036869">
    <property type="entry name" value="J_dom_sf"/>
</dbReference>
<organism evidence="2 3">
    <name type="scientific">Piloderma croceum (strain F 1598)</name>
    <dbReference type="NCBI Taxonomy" id="765440"/>
    <lineage>
        <taxon>Eukaryota</taxon>
        <taxon>Fungi</taxon>
        <taxon>Dikarya</taxon>
        <taxon>Basidiomycota</taxon>
        <taxon>Agaricomycotina</taxon>
        <taxon>Agaricomycetes</taxon>
        <taxon>Agaricomycetidae</taxon>
        <taxon>Atheliales</taxon>
        <taxon>Atheliaceae</taxon>
        <taxon>Piloderma</taxon>
    </lineage>
</organism>
<reference evidence="3" key="2">
    <citation type="submission" date="2015-01" db="EMBL/GenBank/DDBJ databases">
        <title>Evolutionary Origins and Diversification of the Mycorrhizal Mutualists.</title>
        <authorList>
            <consortium name="DOE Joint Genome Institute"/>
            <consortium name="Mycorrhizal Genomics Consortium"/>
            <person name="Kohler A."/>
            <person name="Kuo A."/>
            <person name="Nagy L.G."/>
            <person name="Floudas D."/>
            <person name="Copeland A."/>
            <person name="Barry K.W."/>
            <person name="Cichocki N."/>
            <person name="Veneault-Fourrey C."/>
            <person name="LaButti K."/>
            <person name="Lindquist E.A."/>
            <person name="Lipzen A."/>
            <person name="Lundell T."/>
            <person name="Morin E."/>
            <person name="Murat C."/>
            <person name="Riley R."/>
            <person name="Ohm R."/>
            <person name="Sun H."/>
            <person name="Tunlid A."/>
            <person name="Henrissat B."/>
            <person name="Grigoriev I.V."/>
            <person name="Hibbett D.S."/>
            <person name="Martin F."/>
        </authorList>
    </citation>
    <scope>NUCLEOTIDE SEQUENCE [LARGE SCALE GENOMIC DNA]</scope>
    <source>
        <strain evidence="3">F 1598</strain>
    </source>
</reference>
<dbReference type="AlphaFoldDB" id="A0A0C3EXZ7"/>
<dbReference type="InParanoid" id="A0A0C3EXZ7"/>
<feature type="domain" description="J" evidence="1">
    <location>
        <begin position="46"/>
        <end position="119"/>
    </location>
</feature>
<dbReference type="HOGENOM" id="CLU_091449_0_0_1"/>
<sequence>MPLSKLKCAQLGFHFIPSHLRYAVQARLASTASSTPYSFPAHRHPKPHEIFHLPLGASQAEIKRRYIDLVRIHHPDSVLCGHVPPAERHARFQAISAAYDHLRGKSATIRSTPSYDDQLYEEIRWRARRTHNRRTDRPPETDYSADIVPFVFGGLLIFVAVVPAMASTPRASSRPASLNLAEARSEAQMYGQERRREIQRQAHIYQLAKEEEEECCKN</sequence>
<evidence type="ECO:0000313" key="2">
    <source>
        <dbReference type="EMBL" id="KIM77395.1"/>
    </source>
</evidence>
<protein>
    <recommendedName>
        <fullName evidence="1">J domain-containing protein</fullName>
    </recommendedName>
</protein>
<dbReference type="PROSITE" id="PS50076">
    <property type="entry name" value="DNAJ_2"/>
    <property type="match status" value="1"/>
</dbReference>
<dbReference type="SMART" id="SM00271">
    <property type="entry name" value="DnaJ"/>
    <property type="match status" value="1"/>
</dbReference>
<dbReference type="CDD" id="cd06257">
    <property type="entry name" value="DnaJ"/>
    <property type="match status" value="1"/>
</dbReference>
<dbReference type="Proteomes" id="UP000054166">
    <property type="component" value="Unassembled WGS sequence"/>
</dbReference>
<name>A0A0C3EXZ7_PILCF</name>
<dbReference type="STRING" id="765440.A0A0C3EXZ7"/>
<evidence type="ECO:0000259" key="1">
    <source>
        <dbReference type="PROSITE" id="PS50076"/>
    </source>
</evidence>
<dbReference type="Gene3D" id="1.10.287.110">
    <property type="entry name" value="DnaJ domain"/>
    <property type="match status" value="1"/>
</dbReference>
<evidence type="ECO:0000313" key="3">
    <source>
        <dbReference type="Proteomes" id="UP000054166"/>
    </source>
</evidence>
<reference evidence="2 3" key="1">
    <citation type="submission" date="2014-04" db="EMBL/GenBank/DDBJ databases">
        <authorList>
            <consortium name="DOE Joint Genome Institute"/>
            <person name="Kuo A."/>
            <person name="Tarkka M."/>
            <person name="Buscot F."/>
            <person name="Kohler A."/>
            <person name="Nagy L.G."/>
            <person name="Floudas D."/>
            <person name="Copeland A."/>
            <person name="Barry K.W."/>
            <person name="Cichocki N."/>
            <person name="Veneault-Fourrey C."/>
            <person name="LaButti K."/>
            <person name="Lindquist E.A."/>
            <person name="Lipzen A."/>
            <person name="Lundell T."/>
            <person name="Morin E."/>
            <person name="Murat C."/>
            <person name="Sun H."/>
            <person name="Tunlid A."/>
            <person name="Henrissat B."/>
            <person name="Grigoriev I.V."/>
            <person name="Hibbett D.S."/>
            <person name="Martin F."/>
            <person name="Nordberg H.P."/>
            <person name="Cantor M.N."/>
            <person name="Hua S.X."/>
        </authorList>
    </citation>
    <scope>NUCLEOTIDE SEQUENCE [LARGE SCALE GENOMIC DNA]</scope>
    <source>
        <strain evidence="2 3">F 1598</strain>
    </source>
</reference>
<dbReference type="OrthoDB" id="445556at2759"/>
<dbReference type="EMBL" id="KN833025">
    <property type="protein sequence ID" value="KIM77395.1"/>
    <property type="molecule type" value="Genomic_DNA"/>
</dbReference>
<gene>
    <name evidence="2" type="ORF">PILCRDRAFT_825358</name>
</gene>
<dbReference type="Pfam" id="PF00226">
    <property type="entry name" value="DnaJ"/>
    <property type="match status" value="1"/>
</dbReference>
<accession>A0A0C3EXZ7</accession>
<keyword evidence="3" id="KW-1185">Reference proteome</keyword>